<gene>
    <name evidence="2" type="ORF">ACFFX0_09880</name>
</gene>
<feature type="compositionally biased region" description="Basic and acidic residues" evidence="1">
    <location>
        <begin position="22"/>
        <end position="37"/>
    </location>
</feature>
<dbReference type="EMBL" id="JBHMFI010000001">
    <property type="protein sequence ID" value="MFB9071494.1"/>
    <property type="molecule type" value="Genomic_DNA"/>
</dbReference>
<proteinExistence type="predicted"/>
<reference evidence="2 3" key="1">
    <citation type="submission" date="2024-09" db="EMBL/GenBank/DDBJ databases">
        <authorList>
            <person name="Sun Q."/>
            <person name="Mori K."/>
        </authorList>
    </citation>
    <scope>NUCLEOTIDE SEQUENCE [LARGE SCALE GENOMIC DNA]</scope>
    <source>
        <strain evidence="2 3">CCM 7609</strain>
    </source>
</reference>
<evidence type="ECO:0000313" key="2">
    <source>
        <dbReference type="EMBL" id="MFB9071494.1"/>
    </source>
</evidence>
<evidence type="ECO:0000256" key="1">
    <source>
        <dbReference type="SAM" id="MobiDB-lite"/>
    </source>
</evidence>
<comment type="caution">
    <text evidence="2">The sequence shown here is derived from an EMBL/GenBank/DDBJ whole genome shotgun (WGS) entry which is preliminary data.</text>
</comment>
<accession>A0ABV5FYK3</accession>
<name>A0ABV5FYK3_9MICC</name>
<dbReference type="Proteomes" id="UP001589575">
    <property type="component" value="Unassembled WGS sequence"/>
</dbReference>
<sequence length="105" mass="11344">MQLIELLDRQRDVAHRDGLLAAVDRDGQPAARGHREGGAGPPMQPCRFVSVHPVDEDLYILDRLPAQPDHGVPEHLGFEPALVVEDDMAVLCAAHGLAASRIGPE</sequence>
<feature type="region of interest" description="Disordered" evidence="1">
    <location>
        <begin position="22"/>
        <end position="44"/>
    </location>
</feature>
<organism evidence="2 3">
    <name type="scientific">Citricoccus parietis</name>
    <dbReference type="NCBI Taxonomy" id="592307"/>
    <lineage>
        <taxon>Bacteria</taxon>
        <taxon>Bacillati</taxon>
        <taxon>Actinomycetota</taxon>
        <taxon>Actinomycetes</taxon>
        <taxon>Micrococcales</taxon>
        <taxon>Micrococcaceae</taxon>
        <taxon>Citricoccus</taxon>
    </lineage>
</organism>
<evidence type="ECO:0000313" key="3">
    <source>
        <dbReference type="Proteomes" id="UP001589575"/>
    </source>
</evidence>
<keyword evidence="3" id="KW-1185">Reference proteome</keyword>
<protein>
    <submittedName>
        <fullName evidence="2">Uncharacterized protein</fullName>
    </submittedName>
</protein>